<dbReference type="KEGG" id="bbh:BN112_3291"/>
<dbReference type="InterPro" id="IPR010419">
    <property type="entry name" value="CO_DH_gsu"/>
</dbReference>
<dbReference type="HOGENOM" id="CLU_046420_1_0_4"/>
<protein>
    <submittedName>
        <fullName evidence="2">Putative membrane protein</fullName>
    </submittedName>
</protein>
<dbReference type="Pfam" id="PF06240">
    <property type="entry name" value="COXG"/>
    <property type="match status" value="1"/>
</dbReference>
<dbReference type="PANTHER" id="PTHR38588">
    <property type="entry name" value="BLL0334 PROTEIN"/>
    <property type="match status" value="1"/>
</dbReference>
<dbReference type="AlphaFoldDB" id="A0A0C6PA45"/>
<dbReference type="Gene3D" id="3.30.530.20">
    <property type="match status" value="1"/>
</dbReference>
<sequence>MRIADAQWIPSTPHQTWDALQDPDVLQKCLPGCIKVERRTPTEYELVVRAKVAGLETDYQGEILLSDLDPPHSCTVAFEGKGLASGLAIGTAQVNLSPKDDGTRLSYTVAAMAGGKLAELGESTIMKAGNKIVEKFFAAFIDHMAGQPRLAPPPPPPEPEPRGLTNSRWSWAVALCVVLVILGYHTFFK</sequence>
<dbReference type="RefSeq" id="WP_003807050.1">
    <property type="nucleotide sequence ID" value="NC_019382.1"/>
</dbReference>
<dbReference type="OrthoDB" id="9787428at2"/>
<reference evidence="2 3" key="1">
    <citation type="journal article" date="2012" name="BMC Genomics">
        <title>Comparative genomics of the classical Bordetella subspecies: the evolution and exchange of virulence-associated diversity amongst closely related pathogens.</title>
        <authorList>
            <person name="Park J."/>
            <person name="Zhang Y."/>
            <person name="Buboltz A.M."/>
            <person name="Zhang X."/>
            <person name="Schuster S.C."/>
            <person name="Ahuja U."/>
            <person name="Liu M."/>
            <person name="Miller J.F."/>
            <person name="Sebaihia M."/>
            <person name="Bentley S.D."/>
            <person name="Parkhill J."/>
            <person name="Harvill E.T."/>
        </authorList>
    </citation>
    <scope>NUCLEOTIDE SEQUENCE [LARGE SCALE GENOMIC DNA]</scope>
    <source>
        <strain evidence="2 3">253</strain>
    </source>
</reference>
<keyword evidence="1" id="KW-0812">Transmembrane</keyword>
<evidence type="ECO:0000313" key="2">
    <source>
        <dbReference type="EMBL" id="CCJ55206.1"/>
    </source>
</evidence>
<proteinExistence type="predicted"/>
<dbReference type="PANTHER" id="PTHR38588:SF1">
    <property type="entry name" value="BLL0334 PROTEIN"/>
    <property type="match status" value="1"/>
</dbReference>
<dbReference type="EMBL" id="HE965806">
    <property type="protein sequence ID" value="CCJ55206.1"/>
    <property type="molecule type" value="Genomic_DNA"/>
</dbReference>
<dbReference type="CDD" id="cd05018">
    <property type="entry name" value="CoxG"/>
    <property type="match status" value="1"/>
</dbReference>
<keyword evidence="1" id="KW-0472">Membrane</keyword>
<name>A0A0C6PA45_BORBO</name>
<dbReference type="GeneID" id="56481196"/>
<dbReference type="InterPro" id="IPR023393">
    <property type="entry name" value="START-like_dom_sf"/>
</dbReference>
<gene>
    <name evidence="2" type="ORF">BN112_3291</name>
</gene>
<dbReference type="Proteomes" id="UP000007564">
    <property type="component" value="Chromosome"/>
</dbReference>
<dbReference type="SUPFAM" id="SSF55961">
    <property type="entry name" value="Bet v1-like"/>
    <property type="match status" value="1"/>
</dbReference>
<evidence type="ECO:0000256" key="1">
    <source>
        <dbReference type="SAM" id="Phobius"/>
    </source>
</evidence>
<accession>A0A0C6PA45</accession>
<keyword evidence="1" id="KW-1133">Transmembrane helix</keyword>
<feature type="transmembrane region" description="Helical" evidence="1">
    <location>
        <begin position="169"/>
        <end position="188"/>
    </location>
</feature>
<organism evidence="2 3">
    <name type="scientific">Bordetella bronchiseptica 253</name>
    <dbReference type="NCBI Taxonomy" id="568707"/>
    <lineage>
        <taxon>Bacteria</taxon>
        <taxon>Pseudomonadati</taxon>
        <taxon>Pseudomonadota</taxon>
        <taxon>Betaproteobacteria</taxon>
        <taxon>Burkholderiales</taxon>
        <taxon>Alcaligenaceae</taxon>
        <taxon>Bordetella</taxon>
    </lineage>
</organism>
<evidence type="ECO:0000313" key="3">
    <source>
        <dbReference type="Proteomes" id="UP000007564"/>
    </source>
</evidence>